<dbReference type="RefSeq" id="WP_013703505.1">
    <property type="nucleotide sequence ID" value="NC_015387.1"/>
</dbReference>
<dbReference type="NCBIfam" id="TIGR02532">
    <property type="entry name" value="IV_pilin_GFxxxE"/>
    <property type="match status" value="1"/>
</dbReference>
<dbReference type="AlphaFoldDB" id="F2NL50"/>
<reference evidence="4 5" key="1">
    <citation type="journal article" date="2012" name="Stand. Genomic Sci.">
        <title>Complete genome sequence of the aerobic, heterotroph Marinithermus hydrothermalis type strain (T1(T)) from a deep-sea hydrothermal vent chimney.</title>
        <authorList>
            <person name="Copeland A."/>
            <person name="Gu W."/>
            <person name="Yasawong M."/>
            <person name="Lapidus A."/>
            <person name="Lucas S."/>
            <person name="Deshpande S."/>
            <person name="Pagani I."/>
            <person name="Tapia R."/>
            <person name="Cheng J.F."/>
            <person name="Goodwin L.A."/>
            <person name="Pitluck S."/>
            <person name="Liolios K."/>
            <person name="Ivanova N."/>
            <person name="Mavromatis K."/>
            <person name="Mikhailova N."/>
            <person name="Pati A."/>
            <person name="Chen A."/>
            <person name="Palaniappan K."/>
            <person name="Land M."/>
            <person name="Pan C."/>
            <person name="Brambilla E.M."/>
            <person name="Rohde M."/>
            <person name="Tindall B.J."/>
            <person name="Sikorski J."/>
            <person name="Goker M."/>
            <person name="Detter J.C."/>
            <person name="Bristow J."/>
            <person name="Eisen J.A."/>
            <person name="Markowitz V."/>
            <person name="Hugenholtz P."/>
            <person name="Kyrpides N.C."/>
            <person name="Klenk H.P."/>
            <person name="Woyke T."/>
        </authorList>
    </citation>
    <scope>NUCLEOTIDE SEQUENCE [LARGE SCALE GENOMIC DNA]</scope>
    <source>
        <strain evidence="5">DSM 14884 / JCM 11576 / T1</strain>
    </source>
</reference>
<keyword evidence="5" id="KW-1185">Reference proteome</keyword>
<keyword evidence="3" id="KW-0472">Membrane</keyword>
<dbReference type="Pfam" id="PF07963">
    <property type="entry name" value="N_methyl"/>
    <property type="match status" value="1"/>
</dbReference>
<accession>F2NL50</accession>
<dbReference type="InterPro" id="IPR012902">
    <property type="entry name" value="N_methyl_site"/>
</dbReference>
<dbReference type="Proteomes" id="UP000007030">
    <property type="component" value="Chromosome"/>
</dbReference>
<evidence type="ECO:0000256" key="2">
    <source>
        <dbReference type="ARBA" id="ARBA00023237"/>
    </source>
</evidence>
<evidence type="ECO:0000256" key="3">
    <source>
        <dbReference type="SAM" id="Phobius"/>
    </source>
</evidence>
<dbReference type="PROSITE" id="PS00409">
    <property type="entry name" value="PROKAR_NTER_METHYL"/>
    <property type="match status" value="1"/>
</dbReference>
<comment type="subcellular location">
    <subcellularLocation>
        <location evidence="1">Cell outer membrane</location>
    </subcellularLocation>
</comment>
<gene>
    <name evidence="4" type="ordered locus">Marky_0703</name>
</gene>
<proteinExistence type="predicted"/>
<dbReference type="STRING" id="869210.Marky_0703"/>
<evidence type="ECO:0000313" key="5">
    <source>
        <dbReference type="Proteomes" id="UP000007030"/>
    </source>
</evidence>
<name>F2NL50_MARHT</name>
<dbReference type="KEGG" id="mhd:Marky_0703"/>
<dbReference type="eggNOG" id="COG2165">
    <property type="taxonomic scope" value="Bacteria"/>
</dbReference>
<dbReference type="HOGENOM" id="CLU_1667281_0_0_0"/>
<dbReference type="GO" id="GO:0009279">
    <property type="term" value="C:cell outer membrane"/>
    <property type="evidence" value="ECO:0007669"/>
    <property type="project" value="UniProtKB-SubCell"/>
</dbReference>
<keyword evidence="3" id="KW-1133">Transmembrane helix</keyword>
<feature type="transmembrane region" description="Helical" evidence="3">
    <location>
        <begin position="12"/>
        <end position="33"/>
    </location>
</feature>
<evidence type="ECO:0000313" key="4">
    <source>
        <dbReference type="EMBL" id="AEB11453.1"/>
    </source>
</evidence>
<organism evidence="4 5">
    <name type="scientific">Marinithermus hydrothermalis (strain DSM 14884 / JCM 11576 / T1)</name>
    <dbReference type="NCBI Taxonomy" id="869210"/>
    <lineage>
        <taxon>Bacteria</taxon>
        <taxon>Thermotogati</taxon>
        <taxon>Deinococcota</taxon>
        <taxon>Deinococci</taxon>
        <taxon>Thermales</taxon>
        <taxon>Thermaceae</taxon>
        <taxon>Marinithermus</taxon>
    </lineage>
</organism>
<evidence type="ECO:0000256" key="1">
    <source>
        <dbReference type="ARBA" id="ARBA00004442"/>
    </source>
</evidence>
<dbReference type="EMBL" id="CP002630">
    <property type="protein sequence ID" value="AEB11453.1"/>
    <property type="molecule type" value="Genomic_DNA"/>
</dbReference>
<keyword evidence="3" id="KW-0812">Transmembrane</keyword>
<keyword evidence="2" id="KW-0998">Cell outer membrane</keyword>
<protein>
    <submittedName>
        <fullName evidence="4">Secretion system protein</fullName>
    </submittedName>
</protein>
<sequence length="158" mass="16948">MNRRGLTLLEVLVAMSILGVILAAFTVSAVSSLRHNAVSGSRTAAVQLVNYLGRRVVGGDRMVLPEVNRTVRAWEYGTLRAAFPDLPKDVAQANPDRFRAEVVSEGTPAWAAQLGLDLTQYRVRVCWRGPEEEHCTEVATLGVSPSAAGSAPPLPGIN</sequence>